<dbReference type="EMBL" id="OZ037945">
    <property type="protein sequence ID" value="CAL1701268.1"/>
    <property type="molecule type" value="Genomic_DNA"/>
</dbReference>
<evidence type="ECO:0000256" key="4">
    <source>
        <dbReference type="ARBA" id="ARBA00022679"/>
    </source>
</evidence>
<dbReference type="Gene3D" id="3.30.40.10">
    <property type="entry name" value="Zinc/RING finger domain, C3HC4 (zinc finger)"/>
    <property type="match status" value="1"/>
</dbReference>
<feature type="domain" description="RING-type" evidence="13">
    <location>
        <begin position="502"/>
        <end position="550"/>
    </location>
</feature>
<evidence type="ECO:0000313" key="16">
    <source>
        <dbReference type="Proteomes" id="UP001497453"/>
    </source>
</evidence>
<evidence type="ECO:0000256" key="1">
    <source>
        <dbReference type="ARBA" id="ARBA00001798"/>
    </source>
</evidence>
<dbReference type="InterPro" id="IPR044066">
    <property type="entry name" value="TRIAD_supradom"/>
</dbReference>
<evidence type="ECO:0000256" key="2">
    <source>
        <dbReference type="ARBA" id="ARBA00004906"/>
    </source>
</evidence>
<keyword evidence="5" id="KW-0479">Metal-binding</keyword>
<dbReference type="SUPFAM" id="SSF57850">
    <property type="entry name" value="RING/U-box"/>
    <property type="match status" value="2"/>
</dbReference>
<dbReference type="InterPro" id="IPR031127">
    <property type="entry name" value="E3_UB_ligase_RBR"/>
</dbReference>
<evidence type="ECO:0000256" key="5">
    <source>
        <dbReference type="ARBA" id="ARBA00022723"/>
    </source>
</evidence>
<keyword evidence="4" id="KW-0808">Transferase</keyword>
<accession>A0ABP1D036</accession>
<keyword evidence="6" id="KW-0677">Repeat</keyword>
<dbReference type="PROSITE" id="PS50089">
    <property type="entry name" value="ZF_RING_2"/>
    <property type="match status" value="1"/>
</dbReference>
<feature type="compositionally biased region" description="Polar residues" evidence="12">
    <location>
        <begin position="1"/>
        <end position="12"/>
    </location>
</feature>
<dbReference type="Pfam" id="PF00097">
    <property type="entry name" value="zf-C3HC4"/>
    <property type="match status" value="1"/>
</dbReference>
<evidence type="ECO:0000256" key="11">
    <source>
        <dbReference type="SAM" id="Coils"/>
    </source>
</evidence>
<feature type="compositionally biased region" description="Basic and acidic residues" evidence="12">
    <location>
        <begin position="13"/>
        <end position="22"/>
    </location>
</feature>
<reference evidence="16" key="1">
    <citation type="submission" date="2024-04" db="EMBL/GenBank/DDBJ databases">
        <authorList>
            <person name="Shaw F."/>
            <person name="Minotto A."/>
        </authorList>
    </citation>
    <scope>NUCLEOTIDE SEQUENCE [LARGE SCALE GENOMIC DNA]</scope>
</reference>
<dbReference type="Proteomes" id="UP001497453">
    <property type="component" value="Chromosome 2"/>
</dbReference>
<evidence type="ECO:0000256" key="8">
    <source>
        <dbReference type="ARBA" id="ARBA00022786"/>
    </source>
</evidence>
<keyword evidence="8" id="KW-0833">Ubl conjugation pathway</keyword>
<dbReference type="InterPro" id="IPR054694">
    <property type="entry name" value="Parkin-like_IBR"/>
</dbReference>
<evidence type="ECO:0000256" key="12">
    <source>
        <dbReference type="SAM" id="MobiDB-lite"/>
    </source>
</evidence>
<organism evidence="15 16">
    <name type="scientific">Somion occarium</name>
    <dbReference type="NCBI Taxonomy" id="3059160"/>
    <lineage>
        <taxon>Eukaryota</taxon>
        <taxon>Fungi</taxon>
        <taxon>Dikarya</taxon>
        <taxon>Basidiomycota</taxon>
        <taxon>Agaricomycotina</taxon>
        <taxon>Agaricomycetes</taxon>
        <taxon>Polyporales</taxon>
        <taxon>Cerrenaceae</taxon>
        <taxon>Somion</taxon>
    </lineage>
</organism>
<comment type="catalytic activity">
    <reaction evidence="1">
        <text>[E2 ubiquitin-conjugating enzyme]-S-ubiquitinyl-L-cysteine + [acceptor protein]-L-lysine = [E2 ubiquitin-conjugating enzyme]-L-cysteine + [acceptor protein]-N(6)-ubiquitinyl-L-lysine.</text>
        <dbReference type="EC" id="2.3.2.31"/>
    </reaction>
</comment>
<dbReference type="CDD" id="cd22584">
    <property type="entry name" value="Rcat_RBR_unk"/>
    <property type="match status" value="1"/>
</dbReference>
<dbReference type="EC" id="2.3.2.31" evidence="3"/>
<dbReference type="Gene3D" id="1.20.120.1750">
    <property type="match status" value="1"/>
</dbReference>
<feature type="coiled-coil region" evidence="11">
    <location>
        <begin position="260"/>
        <end position="294"/>
    </location>
</feature>
<dbReference type="PROSITE" id="PS51873">
    <property type="entry name" value="TRIAD"/>
    <property type="match status" value="1"/>
</dbReference>
<evidence type="ECO:0000259" key="14">
    <source>
        <dbReference type="PROSITE" id="PS51873"/>
    </source>
</evidence>
<evidence type="ECO:0000256" key="9">
    <source>
        <dbReference type="ARBA" id="ARBA00022833"/>
    </source>
</evidence>
<proteinExistence type="predicted"/>
<comment type="pathway">
    <text evidence="2">Protein modification; protein ubiquitination.</text>
</comment>
<dbReference type="InterPro" id="IPR017907">
    <property type="entry name" value="Znf_RING_CS"/>
</dbReference>
<protein>
    <recommendedName>
        <fullName evidence="3">RBR-type E3 ubiquitin transferase</fullName>
        <ecNumber evidence="3">2.3.2.31</ecNumber>
    </recommendedName>
</protein>
<dbReference type="InterPro" id="IPR013083">
    <property type="entry name" value="Znf_RING/FYVE/PHD"/>
</dbReference>
<evidence type="ECO:0000256" key="10">
    <source>
        <dbReference type="PROSITE-ProRule" id="PRU00175"/>
    </source>
</evidence>
<feature type="region of interest" description="Disordered" evidence="12">
    <location>
        <begin position="304"/>
        <end position="433"/>
    </location>
</feature>
<dbReference type="Pfam" id="PF22605">
    <property type="entry name" value="IBR_2"/>
    <property type="match status" value="1"/>
</dbReference>
<feature type="domain" description="RING-type" evidence="14">
    <location>
        <begin position="498"/>
        <end position="718"/>
    </location>
</feature>
<feature type="compositionally biased region" description="Low complexity" evidence="12">
    <location>
        <begin position="349"/>
        <end position="368"/>
    </location>
</feature>
<dbReference type="InterPro" id="IPR018957">
    <property type="entry name" value="Znf_C3HC4_RING-type"/>
</dbReference>
<dbReference type="PANTHER" id="PTHR11685">
    <property type="entry name" value="RBR FAMILY RING FINGER AND IBR DOMAIN-CONTAINING"/>
    <property type="match status" value="1"/>
</dbReference>
<dbReference type="PROSITE" id="PS00518">
    <property type="entry name" value="ZF_RING_1"/>
    <property type="match status" value="1"/>
</dbReference>
<feature type="compositionally biased region" description="Polar residues" evidence="12">
    <location>
        <begin position="307"/>
        <end position="319"/>
    </location>
</feature>
<keyword evidence="16" id="KW-1185">Reference proteome</keyword>
<feature type="compositionally biased region" description="Low complexity" evidence="12">
    <location>
        <begin position="332"/>
        <end position="342"/>
    </location>
</feature>
<name>A0ABP1D036_9APHY</name>
<evidence type="ECO:0000256" key="7">
    <source>
        <dbReference type="ARBA" id="ARBA00022771"/>
    </source>
</evidence>
<evidence type="ECO:0000256" key="6">
    <source>
        <dbReference type="ARBA" id="ARBA00022737"/>
    </source>
</evidence>
<gene>
    <name evidence="15" type="ORF">GFSPODELE1_LOCUS3506</name>
</gene>
<dbReference type="InterPro" id="IPR001841">
    <property type="entry name" value="Znf_RING"/>
</dbReference>
<dbReference type="SMART" id="SM00184">
    <property type="entry name" value="RING"/>
    <property type="match status" value="2"/>
</dbReference>
<evidence type="ECO:0000259" key="13">
    <source>
        <dbReference type="PROSITE" id="PS50089"/>
    </source>
</evidence>
<sequence length="745" mass="83020">MTNAETPSSSSKSHPDDARDRDLSRIVRNVLERNRQHVSSFAGRSQYSLNGGGTSACGLAALNCARVILAKEMGGLKGAELLRYMMRRETLEDVLGICQHWSSNAHLDVDDILKAPLFDHGLDLLWSDYEMPGKKEFQGLLQRLHMRVAGSAAIVITRPPEIICVLKIAVDNKDVFVTFDSHPRDTHPDGAAFIFHQSLDHAATYLGSLLRYDPHLLADSNMQWQAQLLANYSGHVFVSKRTLVEPTDLMHAVVDSSLEVLVLKAEVAELKQQNESLRADNRRLENKAADLELQTGHLLDSLRSARKSSQPLSSVTPTHVHSEPWRTNPWNASASLASTSARALRDSHSSSSVKLSSSSSGSSQSTSKSKGKLVMKTTEERDDDDVAFATRIQLEWMEEDTDKETSTPPPAKKQHTDSPPRSSKSTGKGKGKYVMRAEDELDDNDEAYATRLQIQWMQDPTEDPSIKLAIQKQSEFEEEDRRLRAQMKALQEAVPQPAVFKCGICLEEESEYMIARIEPCGHAFCRDCVRSYLQSKLGEHRFPILCPSCTADKKTSDPGTLNSMLAQQIGLSEDEFALFTELEMASFSILLHCRKCKNAVFVDKCEYDEEKIIVCPLPGCTHAWCKNCSVTIESGNPPHSCDGTNELNHLMTERGWKYCPGCRTPAEKVDGCNHMTCISPGCNAHFCYLCGQIIVQSVLPNEIQRALSDHYARCRMIDDIVGVREGGPPRRVNRVRWLRGAGVIH</sequence>
<feature type="region of interest" description="Disordered" evidence="12">
    <location>
        <begin position="1"/>
        <end position="22"/>
    </location>
</feature>
<evidence type="ECO:0000313" key="15">
    <source>
        <dbReference type="EMBL" id="CAL1701268.1"/>
    </source>
</evidence>
<keyword evidence="9" id="KW-0862">Zinc</keyword>
<keyword evidence="7 10" id="KW-0863">Zinc-finger</keyword>
<keyword evidence="11" id="KW-0175">Coiled coil</keyword>
<evidence type="ECO:0000256" key="3">
    <source>
        <dbReference type="ARBA" id="ARBA00012251"/>
    </source>
</evidence>